<feature type="region of interest" description="Disordered" evidence="1">
    <location>
        <begin position="1"/>
        <end position="22"/>
    </location>
</feature>
<evidence type="ECO:0000313" key="2">
    <source>
        <dbReference type="EMBL" id="GGY13046.1"/>
    </source>
</evidence>
<dbReference type="EMBL" id="BMYX01000007">
    <property type="protein sequence ID" value="GGY13046.1"/>
    <property type="molecule type" value="Genomic_DNA"/>
</dbReference>
<feature type="region of interest" description="Disordered" evidence="1">
    <location>
        <begin position="72"/>
        <end position="107"/>
    </location>
</feature>
<sequence>MRIQPPLKADAQPPEASKPRTGAFYGPTMATQSLTAFHSATGNANHGSSPAQVFTATAVVVAFVSMPLVRLSPGPPWQTRHGGNGIDHSFEDHGVEPVGAGNAQRQW</sequence>
<name>A0A918P192_9NEIS</name>
<protein>
    <submittedName>
        <fullName evidence="2">Uncharacterized protein</fullName>
    </submittedName>
</protein>
<comment type="caution">
    <text evidence="2">The sequence shown here is derived from an EMBL/GenBank/DDBJ whole genome shotgun (WGS) entry which is preliminary data.</text>
</comment>
<accession>A0A918P192</accession>
<evidence type="ECO:0000256" key="1">
    <source>
        <dbReference type="SAM" id="MobiDB-lite"/>
    </source>
</evidence>
<reference evidence="2" key="2">
    <citation type="submission" date="2020-09" db="EMBL/GenBank/DDBJ databases">
        <authorList>
            <person name="Sun Q."/>
            <person name="Kim S."/>
        </authorList>
    </citation>
    <scope>NUCLEOTIDE SEQUENCE</scope>
    <source>
        <strain evidence="2">KCTC 32182</strain>
    </source>
</reference>
<organism evidence="2 3">
    <name type="scientific">Paludibacterium paludis</name>
    <dbReference type="NCBI Taxonomy" id="1225769"/>
    <lineage>
        <taxon>Bacteria</taxon>
        <taxon>Pseudomonadati</taxon>
        <taxon>Pseudomonadota</taxon>
        <taxon>Betaproteobacteria</taxon>
        <taxon>Neisseriales</taxon>
        <taxon>Chromobacteriaceae</taxon>
        <taxon>Paludibacterium</taxon>
    </lineage>
</organism>
<dbReference type="AlphaFoldDB" id="A0A918P192"/>
<reference evidence="2" key="1">
    <citation type="journal article" date="2014" name="Int. J. Syst. Evol. Microbiol.">
        <title>Complete genome sequence of Corynebacterium casei LMG S-19264T (=DSM 44701T), isolated from a smear-ripened cheese.</title>
        <authorList>
            <consortium name="US DOE Joint Genome Institute (JGI-PGF)"/>
            <person name="Walter F."/>
            <person name="Albersmeier A."/>
            <person name="Kalinowski J."/>
            <person name="Ruckert C."/>
        </authorList>
    </citation>
    <scope>NUCLEOTIDE SEQUENCE</scope>
    <source>
        <strain evidence="2">KCTC 32182</strain>
    </source>
</reference>
<gene>
    <name evidence="2" type="ORF">GCM10011289_15290</name>
</gene>
<keyword evidence="3" id="KW-1185">Reference proteome</keyword>
<evidence type="ECO:0000313" key="3">
    <source>
        <dbReference type="Proteomes" id="UP000645257"/>
    </source>
</evidence>
<proteinExistence type="predicted"/>
<dbReference type="Proteomes" id="UP000645257">
    <property type="component" value="Unassembled WGS sequence"/>
</dbReference>